<organism evidence="1 2">
    <name type="scientific">Sapajus apella</name>
    <name type="common">Brown-capped capuchin</name>
    <name type="synonym">Cebus apella</name>
    <dbReference type="NCBI Taxonomy" id="9515"/>
    <lineage>
        <taxon>Eukaryota</taxon>
        <taxon>Metazoa</taxon>
        <taxon>Chordata</taxon>
        <taxon>Craniata</taxon>
        <taxon>Vertebrata</taxon>
        <taxon>Euteleostomi</taxon>
        <taxon>Mammalia</taxon>
        <taxon>Eutheria</taxon>
        <taxon>Euarchontoglires</taxon>
        <taxon>Primates</taxon>
        <taxon>Haplorrhini</taxon>
        <taxon>Platyrrhini</taxon>
        <taxon>Cebidae</taxon>
        <taxon>Cebinae</taxon>
        <taxon>Sapajus</taxon>
    </lineage>
</organism>
<keyword evidence="1" id="KW-1185">Reference proteome</keyword>
<dbReference type="AlphaFoldDB" id="A0A6J3GGY4"/>
<protein>
    <submittedName>
        <fullName evidence="2">Uncharacterized protein LOC116538673</fullName>
    </submittedName>
</protein>
<reference evidence="2" key="1">
    <citation type="submission" date="2025-08" db="UniProtKB">
        <authorList>
            <consortium name="RefSeq"/>
        </authorList>
    </citation>
    <scope>IDENTIFICATION</scope>
    <source>
        <tissue evidence="2">Blood</tissue>
    </source>
</reference>
<sequence>MCMTGRDTAVCYLNEICTSPFSEHCQMGKGGPARGGFPAQGHLEILWAQRKVLSNAGDKQGKGISGKTASHGYTRSWEGLGLSSRLPLWVWVHISPFPHRIEGSISKEGEVEGKWAVVLTKEMVSSFQCPRPSGKPTETPHSLPGNLNKNNIRPLGIATDVVLIFIHLEANINIELILAPTSDCSQPQCYSLACGQQMAGM</sequence>
<proteinExistence type="predicted"/>
<evidence type="ECO:0000313" key="1">
    <source>
        <dbReference type="Proteomes" id="UP000504640"/>
    </source>
</evidence>
<dbReference type="GeneID" id="116538673"/>
<dbReference type="Proteomes" id="UP000504640">
    <property type="component" value="Unplaced"/>
</dbReference>
<dbReference type="RefSeq" id="XP_032117070.1">
    <property type="nucleotide sequence ID" value="XM_032261179.1"/>
</dbReference>
<gene>
    <name evidence="2" type="primary">LOC116538673</name>
</gene>
<accession>A0A6J3GGY4</accession>
<evidence type="ECO:0000313" key="2">
    <source>
        <dbReference type="RefSeq" id="XP_032117070.1"/>
    </source>
</evidence>
<name>A0A6J3GGY4_SAPAP</name>